<dbReference type="Proteomes" id="UP000597459">
    <property type="component" value="Unassembled WGS sequence"/>
</dbReference>
<gene>
    <name evidence="2" type="ORF">GOB87_12695</name>
</gene>
<feature type="transmembrane region" description="Helical" evidence="1">
    <location>
        <begin position="43"/>
        <end position="62"/>
    </location>
</feature>
<dbReference type="AlphaFoldDB" id="A0A967B6L2"/>
<dbReference type="RefSeq" id="WP_166317507.1">
    <property type="nucleotide sequence ID" value="NZ_JAHRDV010000011.1"/>
</dbReference>
<keyword evidence="3" id="KW-1185">Reference proteome</keyword>
<accession>A0A967B6L2</accession>
<name>A0A967B6L2_9PROT</name>
<comment type="caution">
    <text evidence="2">The sequence shown here is derived from an EMBL/GenBank/DDBJ whole genome shotgun (WGS) entry which is preliminary data.</text>
</comment>
<protein>
    <submittedName>
        <fullName evidence="2">Uncharacterized protein</fullName>
    </submittedName>
</protein>
<keyword evidence="1" id="KW-0472">Membrane</keyword>
<keyword evidence="1" id="KW-0812">Transmembrane</keyword>
<reference evidence="2" key="1">
    <citation type="submission" date="2019-11" db="EMBL/GenBank/DDBJ databases">
        <title>Description of new Acetobacter species.</title>
        <authorList>
            <person name="Cleenwerck I."/>
            <person name="Sombolestani A.S."/>
        </authorList>
    </citation>
    <scope>NUCLEOTIDE SEQUENCE</scope>
    <source>
        <strain evidence="2">LMG 1626</strain>
    </source>
</reference>
<evidence type="ECO:0000313" key="3">
    <source>
        <dbReference type="Proteomes" id="UP000597459"/>
    </source>
</evidence>
<sequence length="68" mass="7502">MSDEDWTREDPIDAEADAWADSLDARTGIAEPKEPRGSFLSTVLFPLLIGGVVLLFGFWWACGKLGLF</sequence>
<evidence type="ECO:0000256" key="1">
    <source>
        <dbReference type="SAM" id="Phobius"/>
    </source>
</evidence>
<evidence type="ECO:0000313" key="2">
    <source>
        <dbReference type="EMBL" id="NHO54792.1"/>
    </source>
</evidence>
<dbReference type="EMBL" id="WOTH01000033">
    <property type="protein sequence ID" value="NHO54792.1"/>
    <property type="molecule type" value="Genomic_DNA"/>
</dbReference>
<proteinExistence type="predicted"/>
<keyword evidence="1" id="KW-1133">Transmembrane helix</keyword>
<organism evidence="2 3">
    <name type="scientific">Acetobacter estunensis</name>
    <dbReference type="NCBI Taxonomy" id="104097"/>
    <lineage>
        <taxon>Bacteria</taxon>
        <taxon>Pseudomonadati</taxon>
        <taxon>Pseudomonadota</taxon>
        <taxon>Alphaproteobacteria</taxon>
        <taxon>Acetobacterales</taxon>
        <taxon>Acetobacteraceae</taxon>
        <taxon>Acetobacter</taxon>
    </lineage>
</organism>